<comment type="caution">
    <text evidence="1">The sequence shown here is derived from an EMBL/GenBank/DDBJ whole genome shotgun (WGS) entry which is preliminary data.</text>
</comment>
<name>A0ACB8AN20_9AGAM</name>
<organism evidence="1 2">
    <name type="scientific">Hygrophoropsis aurantiaca</name>
    <dbReference type="NCBI Taxonomy" id="72124"/>
    <lineage>
        <taxon>Eukaryota</taxon>
        <taxon>Fungi</taxon>
        <taxon>Dikarya</taxon>
        <taxon>Basidiomycota</taxon>
        <taxon>Agaricomycotina</taxon>
        <taxon>Agaricomycetes</taxon>
        <taxon>Agaricomycetidae</taxon>
        <taxon>Boletales</taxon>
        <taxon>Coniophorineae</taxon>
        <taxon>Hygrophoropsidaceae</taxon>
        <taxon>Hygrophoropsis</taxon>
    </lineage>
</organism>
<gene>
    <name evidence="1" type="ORF">BJ138DRAFT_1143331</name>
</gene>
<evidence type="ECO:0000313" key="2">
    <source>
        <dbReference type="Proteomes" id="UP000790377"/>
    </source>
</evidence>
<accession>A0ACB8AN20</accession>
<protein>
    <submittedName>
        <fullName evidence="1">Uncharacterized protein</fullName>
    </submittedName>
</protein>
<dbReference type="Proteomes" id="UP000790377">
    <property type="component" value="Unassembled WGS sequence"/>
</dbReference>
<reference evidence="1" key="1">
    <citation type="journal article" date="2021" name="New Phytol.">
        <title>Evolutionary innovations through gain and loss of genes in the ectomycorrhizal Boletales.</title>
        <authorList>
            <person name="Wu G."/>
            <person name="Miyauchi S."/>
            <person name="Morin E."/>
            <person name="Kuo A."/>
            <person name="Drula E."/>
            <person name="Varga T."/>
            <person name="Kohler A."/>
            <person name="Feng B."/>
            <person name="Cao Y."/>
            <person name="Lipzen A."/>
            <person name="Daum C."/>
            <person name="Hundley H."/>
            <person name="Pangilinan J."/>
            <person name="Johnson J."/>
            <person name="Barry K."/>
            <person name="LaButti K."/>
            <person name="Ng V."/>
            <person name="Ahrendt S."/>
            <person name="Min B."/>
            <person name="Choi I.G."/>
            <person name="Park H."/>
            <person name="Plett J.M."/>
            <person name="Magnuson J."/>
            <person name="Spatafora J.W."/>
            <person name="Nagy L.G."/>
            <person name="Henrissat B."/>
            <person name="Grigoriev I.V."/>
            <person name="Yang Z.L."/>
            <person name="Xu J."/>
            <person name="Martin F.M."/>
        </authorList>
    </citation>
    <scope>NUCLEOTIDE SEQUENCE</scope>
    <source>
        <strain evidence="1">ATCC 28755</strain>
    </source>
</reference>
<sequence length="123" mass="13537">MLIGDAAHIHSPAGGQGMNLGLRDAIYLGEVITKHVKLSESQPSVVNDAILLDYATARHKRALEVIGFTKTLLKVGGASYSERLCGWLPISQGRMRDWFLWIAGKSSIFQGRMTWNLSGLGRR</sequence>
<dbReference type="EMBL" id="MU267610">
    <property type="protein sequence ID" value="KAH7914665.1"/>
    <property type="molecule type" value="Genomic_DNA"/>
</dbReference>
<keyword evidence="2" id="KW-1185">Reference proteome</keyword>
<proteinExistence type="predicted"/>
<evidence type="ECO:0000313" key="1">
    <source>
        <dbReference type="EMBL" id="KAH7914665.1"/>
    </source>
</evidence>